<dbReference type="Proteomes" id="UP000322214">
    <property type="component" value="Chromosome"/>
</dbReference>
<protein>
    <recommendedName>
        <fullName evidence="4">Cna protein B-type domain protein</fullName>
    </recommendedName>
</protein>
<reference evidence="2 3" key="1">
    <citation type="submission" date="2019-08" db="EMBL/GenBank/DDBJ databases">
        <title>Deep-cultivation of Planctomycetes and their phenomic and genomic characterization uncovers novel biology.</title>
        <authorList>
            <person name="Wiegand S."/>
            <person name="Jogler M."/>
            <person name="Boedeker C."/>
            <person name="Pinto D."/>
            <person name="Vollmers J."/>
            <person name="Rivas-Marin E."/>
            <person name="Kohn T."/>
            <person name="Peeters S.H."/>
            <person name="Heuer A."/>
            <person name="Rast P."/>
            <person name="Oberbeckmann S."/>
            <person name="Bunk B."/>
            <person name="Jeske O."/>
            <person name="Meyerdierks A."/>
            <person name="Storesund J.E."/>
            <person name="Kallscheuer N."/>
            <person name="Luecker S."/>
            <person name="Lage O.M."/>
            <person name="Pohl T."/>
            <person name="Merkel B.J."/>
            <person name="Hornburger P."/>
            <person name="Mueller R.-W."/>
            <person name="Bruemmer F."/>
            <person name="Labrenz M."/>
            <person name="Spormann A.M."/>
            <person name="Op den Camp H."/>
            <person name="Overmann J."/>
            <person name="Amann R."/>
            <person name="Jetten M.S.M."/>
            <person name="Mascher T."/>
            <person name="Medema M.H."/>
            <person name="Devos D.P."/>
            <person name="Kaster A.-K."/>
            <person name="Ovreas L."/>
            <person name="Rohde M."/>
            <person name="Galperin M.Y."/>
            <person name="Jogler C."/>
        </authorList>
    </citation>
    <scope>NUCLEOTIDE SEQUENCE [LARGE SCALE GENOMIC DNA]</scope>
    <source>
        <strain evidence="2 3">FC18</strain>
    </source>
</reference>
<evidence type="ECO:0000313" key="2">
    <source>
        <dbReference type="EMBL" id="QEG20822.1"/>
    </source>
</evidence>
<evidence type="ECO:0000256" key="1">
    <source>
        <dbReference type="SAM" id="SignalP"/>
    </source>
</evidence>
<dbReference type="AlphaFoldDB" id="A0A5B9P7A4"/>
<evidence type="ECO:0000313" key="3">
    <source>
        <dbReference type="Proteomes" id="UP000322214"/>
    </source>
</evidence>
<dbReference type="SUPFAM" id="SSF49478">
    <property type="entry name" value="Cna protein B-type domain"/>
    <property type="match status" value="1"/>
</dbReference>
<proteinExistence type="predicted"/>
<organism evidence="2 3">
    <name type="scientific">Mariniblastus fucicola</name>
    <dbReference type="NCBI Taxonomy" id="980251"/>
    <lineage>
        <taxon>Bacteria</taxon>
        <taxon>Pseudomonadati</taxon>
        <taxon>Planctomycetota</taxon>
        <taxon>Planctomycetia</taxon>
        <taxon>Pirellulales</taxon>
        <taxon>Pirellulaceae</taxon>
        <taxon>Mariniblastus</taxon>
    </lineage>
</organism>
<feature type="signal peptide" evidence="1">
    <location>
        <begin position="1"/>
        <end position="25"/>
    </location>
</feature>
<name>A0A5B9P7A4_9BACT</name>
<accession>A0A5B9P7A4</accession>
<dbReference type="Pfam" id="PF13620">
    <property type="entry name" value="CarboxypepD_reg"/>
    <property type="match status" value="1"/>
</dbReference>
<keyword evidence="3" id="KW-1185">Reference proteome</keyword>
<keyword evidence="1" id="KW-0732">Signal</keyword>
<dbReference type="InterPro" id="IPR013783">
    <property type="entry name" value="Ig-like_fold"/>
</dbReference>
<dbReference type="Gene3D" id="2.60.40.10">
    <property type="entry name" value="Immunoglobulins"/>
    <property type="match status" value="1"/>
</dbReference>
<sequence length="222" mass="21996" precursor="true">MLLDNVFKKITTVAAVCLIASPVMAQEADIATETQPATINVADSGEAAMLSADGELTGNVLTSSADQITQVPNAKVSLVSQGKVIDSVTTDSTGSFSFANVHPGPYQVVGSAAGLVGSKLLTVAPFAKSTPAAPSTVMLNSAAPDVIYDSYGSAPVTSFAPSPACNTCSGSGFGGGYGGGSVAGGRLGGRLGRGLLSSPRRLLFIGGLAGGLAALEDSSPDR</sequence>
<dbReference type="RefSeq" id="WP_157665189.1">
    <property type="nucleotide sequence ID" value="NZ_CP042912.1"/>
</dbReference>
<dbReference type="KEGG" id="mff:MFFC18_06730"/>
<evidence type="ECO:0008006" key="4">
    <source>
        <dbReference type="Google" id="ProtNLM"/>
    </source>
</evidence>
<feature type="chain" id="PRO_5023103253" description="Cna protein B-type domain protein" evidence="1">
    <location>
        <begin position="26"/>
        <end position="222"/>
    </location>
</feature>
<gene>
    <name evidence="2" type="ORF">MFFC18_06730</name>
</gene>
<dbReference type="EMBL" id="CP042912">
    <property type="protein sequence ID" value="QEG20822.1"/>
    <property type="molecule type" value="Genomic_DNA"/>
</dbReference>